<protein>
    <submittedName>
        <fullName evidence="6">J domain-containing protein</fullName>
    </submittedName>
</protein>
<name>A0A0M3JSU6_ANISI</name>
<dbReference type="Pfam" id="PF07743">
    <property type="entry name" value="HSCB_C"/>
    <property type="match status" value="1"/>
</dbReference>
<evidence type="ECO:0000259" key="3">
    <source>
        <dbReference type="PROSITE" id="PS50076"/>
    </source>
</evidence>
<dbReference type="InterPro" id="IPR036869">
    <property type="entry name" value="J_dom_sf"/>
</dbReference>
<dbReference type="PANTHER" id="PTHR14021:SF15">
    <property type="entry name" value="IRON-SULFUR CLUSTER CO-CHAPERONE PROTEIN HSCB"/>
    <property type="match status" value="1"/>
</dbReference>
<evidence type="ECO:0000256" key="2">
    <source>
        <dbReference type="ARBA" id="ARBA00023186"/>
    </source>
</evidence>
<feature type="domain" description="J" evidence="3">
    <location>
        <begin position="60"/>
        <end position="132"/>
    </location>
</feature>
<dbReference type="WBParaSite" id="ASIM_0001107101-mRNA-1">
    <property type="protein sequence ID" value="ASIM_0001107101-mRNA-1"/>
    <property type="gene ID" value="ASIM_0001107101"/>
</dbReference>
<accession>A0A0M3JSU6</accession>
<dbReference type="SMART" id="SM00271">
    <property type="entry name" value="DnaJ"/>
    <property type="match status" value="1"/>
</dbReference>
<gene>
    <name evidence="4" type="ORF">ASIM_LOCUS10629</name>
</gene>
<dbReference type="GO" id="GO:0001671">
    <property type="term" value="F:ATPase activator activity"/>
    <property type="evidence" value="ECO:0007669"/>
    <property type="project" value="InterPro"/>
</dbReference>
<comment type="similarity">
    <text evidence="1">Belongs to the HscB family.</text>
</comment>
<dbReference type="InterPro" id="IPR004640">
    <property type="entry name" value="HscB"/>
</dbReference>
<reference evidence="6" key="1">
    <citation type="submission" date="2017-02" db="UniProtKB">
        <authorList>
            <consortium name="WormBaseParasite"/>
        </authorList>
    </citation>
    <scope>IDENTIFICATION</scope>
</reference>
<keyword evidence="5" id="KW-1185">Reference proteome</keyword>
<keyword evidence="2" id="KW-0143">Chaperone</keyword>
<dbReference type="PANTHER" id="PTHR14021">
    <property type="entry name" value="IRON-SULFUR CLUSTER CO-CHAPERONE PROTEIN HSCB"/>
    <property type="match status" value="1"/>
</dbReference>
<evidence type="ECO:0000313" key="5">
    <source>
        <dbReference type="Proteomes" id="UP000267096"/>
    </source>
</evidence>
<dbReference type="Proteomes" id="UP000267096">
    <property type="component" value="Unassembled WGS sequence"/>
</dbReference>
<dbReference type="GO" id="GO:0005739">
    <property type="term" value="C:mitochondrion"/>
    <property type="evidence" value="ECO:0007669"/>
    <property type="project" value="TreeGrafter"/>
</dbReference>
<dbReference type="PROSITE" id="PS50076">
    <property type="entry name" value="DNAJ_2"/>
    <property type="match status" value="1"/>
</dbReference>
<dbReference type="CDD" id="cd06257">
    <property type="entry name" value="DnaJ"/>
    <property type="match status" value="1"/>
</dbReference>
<dbReference type="Gene3D" id="1.10.287.110">
    <property type="entry name" value="DnaJ domain"/>
    <property type="match status" value="1"/>
</dbReference>
<dbReference type="InterPro" id="IPR009073">
    <property type="entry name" value="HscB_oligo_C"/>
</dbReference>
<dbReference type="NCBIfam" id="TIGR00714">
    <property type="entry name" value="hscB"/>
    <property type="match status" value="1"/>
</dbReference>
<dbReference type="SUPFAM" id="SSF47144">
    <property type="entry name" value="HSC20 (HSCB), C-terminal oligomerisation domain"/>
    <property type="match status" value="1"/>
</dbReference>
<dbReference type="AlphaFoldDB" id="A0A0M3JSU6"/>
<dbReference type="Pfam" id="PF00226">
    <property type="entry name" value="DnaJ"/>
    <property type="match status" value="1"/>
</dbReference>
<dbReference type="SUPFAM" id="SSF46565">
    <property type="entry name" value="Chaperone J-domain"/>
    <property type="match status" value="1"/>
</dbReference>
<dbReference type="GO" id="GO:0044571">
    <property type="term" value="P:[2Fe-2S] cluster assembly"/>
    <property type="evidence" value="ECO:0007669"/>
    <property type="project" value="InterPro"/>
</dbReference>
<dbReference type="OrthoDB" id="277802at2759"/>
<dbReference type="EMBL" id="UYRR01031009">
    <property type="protein sequence ID" value="VDK43342.1"/>
    <property type="molecule type" value="Genomic_DNA"/>
</dbReference>
<proteinExistence type="inferred from homology"/>
<dbReference type="InterPro" id="IPR036386">
    <property type="entry name" value="HscB_C_sf"/>
</dbReference>
<organism evidence="6">
    <name type="scientific">Anisakis simplex</name>
    <name type="common">Herring worm</name>
    <dbReference type="NCBI Taxonomy" id="6269"/>
    <lineage>
        <taxon>Eukaryota</taxon>
        <taxon>Metazoa</taxon>
        <taxon>Ecdysozoa</taxon>
        <taxon>Nematoda</taxon>
        <taxon>Chromadorea</taxon>
        <taxon>Rhabditida</taxon>
        <taxon>Spirurina</taxon>
        <taxon>Ascaridomorpha</taxon>
        <taxon>Ascaridoidea</taxon>
        <taxon>Anisakidae</taxon>
        <taxon>Anisakis</taxon>
        <taxon>Anisakis simplex complex</taxon>
    </lineage>
</organism>
<evidence type="ECO:0000313" key="4">
    <source>
        <dbReference type="EMBL" id="VDK43342.1"/>
    </source>
</evidence>
<dbReference type="Gene3D" id="1.20.1280.20">
    <property type="entry name" value="HscB, C-terminal domain"/>
    <property type="match status" value="1"/>
</dbReference>
<dbReference type="InterPro" id="IPR001623">
    <property type="entry name" value="DnaJ_domain"/>
</dbReference>
<evidence type="ECO:0000256" key="1">
    <source>
        <dbReference type="ARBA" id="ARBA00010476"/>
    </source>
</evidence>
<sequence length="223" mass="25898">MLAQRVKRMAASKTASRLLSKIKEGCELPRDCWKCEKALSCLKQKFFCPSCSAIQPLQENFFDYLGVRASFDVDTSLIKKHFLQLQSQIHPDKFTRCSMKEKEISEFCSSYLNDAYQTLTEPLRRAKYLLELKGQSCNAEETTTSNGDFMLLMMELNEEADSLQTEDEVKRMIAKVDENIDQLCLQFKNHFESQQMNAAKEDVLKMNFFYRLRANLNKKLGFC</sequence>
<dbReference type="GO" id="GO:0051087">
    <property type="term" value="F:protein-folding chaperone binding"/>
    <property type="evidence" value="ECO:0007669"/>
    <property type="project" value="InterPro"/>
</dbReference>
<reference evidence="4 5" key="2">
    <citation type="submission" date="2018-11" db="EMBL/GenBank/DDBJ databases">
        <authorList>
            <consortium name="Pathogen Informatics"/>
        </authorList>
    </citation>
    <scope>NUCLEOTIDE SEQUENCE [LARGE SCALE GENOMIC DNA]</scope>
</reference>
<evidence type="ECO:0000313" key="6">
    <source>
        <dbReference type="WBParaSite" id="ASIM_0001107101-mRNA-1"/>
    </source>
</evidence>
<dbReference type="GO" id="GO:0051259">
    <property type="term" value="P:protein complex oligomerization"/>
    <property type="evidence" value="ECO:0007669"/>
    <property type="project" value="InterPro"/>
</dbReference>